<gene>
    <name evidence="5" type="ORF">C5O23_04900</name>
</gene>
<organism evidence="5 6">
    <name type="scientific">Duncaniella muris</name>
    <dbReference type="NCBI Taxonomy" id="2094150"/>
    <lineage>
        <taxon>Bacteria</taxon>
        <taxon>Pseudomonadati</taxon>
        <taxon>Bacteroidota</taxon>
        <taxon>Bacteroidia</taxon>
        <taxon>Bacteroidales</taxon>
        <taxon>Muribaculaceae</taxon>
        <taxon>Duncaniella</taxon>
    </lineage>
</organism>
<proteinExistence type="inferred from homology"/>
<reference evidence="6" key="1">
    <citation type="submission" date="2018-02" db="EMBL/GenBank/DDBJ databases">
        <authorList>
            <person name="Clavel T."/>
            <person name="Strowig T."/>
        </authorList>
    </citation>
    <scope>NUCLEOTIDE SEQUENCE [LARGE SCALE GENOMIC DNA]</scope>
    <source>
        <strain evidence="6">DSM 103720</strain>
    </source>
</reference>
<comment type="similarity">
    <text evidence="2">Belongs to the N-acylglucosamine 2-epimerase family.</text>
</comment>
<dbReference type="EC" id="5.1.3.11" evidence="4"/>
<evidence type="ECO:0000256" key="2">
    <source>
        <dbReference type="ARBA" id="ARBA00008558"/>
    </source>
</evidence>
<dbReference type="PANTHER" id="PTHR15108">
    <property type="entry name" value="N-ACYLGLUCOSAMINE-2-EPIMERASE"/>
    <property type="match status" value="1"/>
</dbReference>
<dbReference type="HAMAP" id="MF_00929">
    <property type="entry name" value="Cellobiose_2_epim"/>
    <property type="match status" value="1"/>
</dbReference>
<dbReference type="Proteomes" id="UP000244905">
    <property type="component" value="Unassembled WGS sequence"/>
</dbReference>
<dbReference type="GO" id="GO:0047736">
    <property type="term" value="F:cellobiose epimerase activity"/>
    <property type="evidence" value="ECO:0007669"/>
    <property type="project" value="UniProtKB-UniRule"/>
</dbReference>
<dbReference type="GeneID" id="82525681"/>
<evidence type="ECO:0000256" key="1">
    <source>
        <dbReference type="ARBA" id="ARBA00001470"/>
    </source>
</evidence>
<keyword evidence="3 4" id="KW-0413">Isomerase</keyword>
<comment type="caution">
    <text evidence="5">The sequence shown here is derived from an EMBL/GenBank/DDBJ whole genome shotgun (WGS) entry which is preliminary data.</text>
</comment>
<dbReference type="EMBL" id="PUEC01000008">
    <property type="protein sequence ID" value="PWB02976.1"/>
    <property type="molecule type" value="Genomic_DNA"/>
</dbReference>
<protein>
    <recommendedName>
        <fullName evidence="4">Cellobiose 2-epimerase</fullName>
        <shortName evidence="4">CE</shortName>
        <ecNumber evidence="4">5.1.3.11</ecNumber>
    </recommendedName>
</protein>
<keyword evidence="6" id="KW-1185">Reference proteome</keyword>
<evidence type="ECO:0000313" key="5">
    <source>
        <dbReference type="EMBL" id="PWB02976.1"/>
    </source>
</evidence>
<dbReference type="GO" id="GO:0005975">
    <property type="term" value="P:carbohydrate metabolic process"/>
    <property type="evidence" value="ECO:0007669"/>
    <property type="project" value="InterPro"/>
</dbReference>
<evidence type="ECO:0000256" key="4">
    <source>
        <dbReference type="HAMAP-Rule" id="MF_00929"/>
    </source>
</evidence>
<dbReference type="InterPro" id="IPR028584">
    <property type="entry name" value="Cellobiose_2_epim"/>
</dbReference>
<dbReference type="Gene3D" id="1.50.10.10">
    <property type="match status" value="1"/>
</dbReference>
<sequence length="410" mass="46518">MNQETLKVFRQELLDNLTRNILPYWLDRMTDPRGGFYGRRDGSDNLDADAPKGAILNARILWSFSAAALATGNPDYLAAATRARNYIADRFIDREFGGAFWSLNADGSPLDTKKQFYAIAFIIYGLAEYYRACGDEESLRLATELFDAIETHSRDRVKNGYIEATTRDWQPIADMRLSDHDANASKTMNTHLHILEGYTNLLRALKEKCPASLETRVADVEEATVNLLQIFLNRIENPVSHHLTLFFDDDWNIQPGAESYGHDIEASWLLLETAHVIGDPQLTAKTLDHTAHIAQAALQGRCVDGSMVYERHPAGNYDNDKHWWVQAENVIGQLWLAQFHGQPVQLDRALQSWRYIADNLVDPAGEWHWSRRADGSVNTADDKAGFWKCPYHNSRMCIEAVRSLDSFIEG</sequence>
<comment type="function">
    <text evidence="4">Catalyzes the reversible epimerization of cellobiose to 4-O-beta-D-glucopyranosyl-D-mannose (Glc-Man).</text>
</comment>
<dbReference type="InterPro" id="IPR012341">
    <property type="entry name" value="6hp_glycosidase-like_sf"/>
</dbReference>
<dbReference type="InterPro" id="IPR010819">
    <property type="entry name" value="AGE/CE"/>
</dbReference>
<accession>A0A2V1IM86</accession>
<dbReference type="Pfam" id="PF07221">
    <property type="entry name" value="GlcNAc_2-epim"/>
    <property type="match status" value="1"/>
</dbReference>
<dbReference type="AlphaFoldDB" id="A0A2V1IM86"/>
<name>A0A2V1IM86_9BACT</name>
<evidence type="ECO:0000313" key="6">
    <source>
        <dbReference type="Proteomes" id="UP000244905"/>
    </source>
</evidence>
<dbReference type="RefSeq" id="WP_107031826.1">
    <property type="nucleotide sequence ID" value="NZ_CAOLYA010000012.1"/>
</dbReference>
<evidence type="ECO:0000256" key="3">
    <source>
        <dbReference type="ARBA" id="ARBA00023235"/>
    </source>
</evidence>
<dbReference type="InterPro" id="IPR008928">
    <property type="entry name" value="6-hairpin_glycosidase_sf"/>
</dbReference>
<comment type="similarity">
    <text evidence="4">Belongs to the cellobiose 2-epimerase family.</text>
</comment>
<dbReference type="SUPFAM" id="SSF48208">
    <property type="entry name" value="Six-hairpin glycosidases"/>
    <property type="match status" value="1"/>
</dbReference>
<comment type="catalytic activity">
    <reaction evidence="1 4">
        <text>D-cellobiose = beta-D-glucosyl-(1-&gt;4)-D-mannopyranose</text>
        <dbReference type="Rhea" id="RHEA:23384"/>
        <dbReference type="ChEBI" id="CHEBI:17057"/>
        <dbReference type="ChEBI" id="CHEBI:47931"/>
        <dbReference type="EC" id="5.1.3.11"/>
    </reaction>
</comment>